<evidence type="ECO:0000259" key="1">
    <source>
        <dbReference type="Pfam" id="PF12697"/>
    </source>
</evidence>
<comment type="caution">
    <text evidence="2">The sequence shown here is derived from an EMBL/GenBank/DDBJ whole genome shotgun (WGS) entry which is preliminary data.</text>
</comment>
<dbReference type="AlphaFoldDB" id="A0A0G2J3V1"/>
<dbReference type="Pfam" id="PF12697">
    <property type="entry name" value="Abhydrolase_6"/>
    <property type="match status" value="1"/>
</dbReference>
<dbReference type="PANTHER" id="PTHR37017:SF11">
    <property type="entry name" value="ESTERASE_LIPASE_THIOESTERASE DOMAIN-CONTAINING PROTEIN"/>
    <property type="match status" value="1"/>
</dbReference>
<evidence type="ECO:0000313" key="2">
    <source>
        <dbReference type="EMBL" id="KKZ65324.1"/>
    </source>
</evidence>
<dbReference type="Gene3D" id="3.40.50.1820">
    <property type="entry name" value="alpha/beta hydrolase"/>
    <property type="match status" value="1"/>
</dbReference>
<dbReference type="InterPro" id="IPR052897">
    <property type="entry name" value="Sec-Metab_Biosynth_Hydrolase"/>
</dbReference>
<protein>
    <recommendedName>
        <fullName evidence="1">AB hydrolase-1 domain-containing protein</fullName>
    </recommendedName>
</protein>
<dbReference type="PANTHER" id="PTHR37017">
    <property type="entry name" value="AB HYDROLASE-1 DOMAIN-CONTAINING PROTEIN-RELATED"/>
    <property type="match status" value="1"/>
</dbReference>
<dbReference type="EMBL" id="LCZI01000671">
    <property type="protein sequence ID" value="KKZ65324.1"/>
    <property type="molecule type" value="Genomic_DNA"/>
</dbReference>
<feature type="domain" description="AB hydrolase-1" evidence="1">
    <location>
        <begin position="10"/>
        <end position="249"/>
    </location>
</feature>
<accession>A0A0G2J3V1</accession>
<dbReference type="VEuPathDB" id="FungiDB:EMCG_08840"/>
<dbReference type="OrthoDB" id="408373at2759"/>
<dbReference type="InterPro" id="IPR029058">
    <property type="entry name" value="AB_hydrolase_fold"/>
</dbReference>
<gene>
    <name evidence="2" type="ORF">EMCG_08840</name>
</gene>
<reference evidence="3" key="1">
    <citation type="journal article" date="2015" name="PLoS Genet.">
        <title>The dynamic genome and transcriptome of the human fungal pathogen Blastomyces and close relative Emmonsia.</title>
        <authorList>
            <person name="Munoz J.F."/>
            <person name="Gauthier G.M."/>
            <person name="Desjardins C.A."/>
            <person name="Gallo J.E."/>
            <person name="Holder J."/>
            <person name="Sullivan T.D."/>
            <person name="Marty A.J."/>
            <person name="Carmen J.C."/>
            <person name="Chen Z."/>
            <person name="Ding L."/>
            <person name="Gujja S."/>
            <person name="Magrini V."/>
            <person name="Misas E."/>
            <person name="Mitreva M."/>
            <person name="Priest M."/>
            <person name="Saif S."/>
            <person name="Whiston E.A."/>
            <person name="Young S."/>
            <person name="Zeng Q."/>
            <person name="Goldman W.E."/>
            <person name="Mardis E.R."/>
            <person name="Taylor J.W."/>
            <person name="McEwen J.G."/>
            <person name="Clay O.K."/>
            <person name="Klein B.S."/>
            <person name="Cuomo C.A."/>
        </authorList>
    </citation>
    <scope>NUCLEOTIDE SEQUENCE [LARGE SCALE GENOMIC DNA]</scope>
    <source>
        <strain evidence="3">UAMH 3008</strain>
    </source>
</reference>
<evidence type="ECO:0000313" key="3">
    <source>
        <dbReference type="Proteomes" id="UP000034164"/>
    </source>
</evidence>
<dbReference type="SUPFAM" id="SSF53474">
    <property type="entry name" value="alpha/beta-Hydrolases"/>
    <property type="match status" value="1"/>
</dbReference>
<dbReference type="InterPro" id="IPR000073">
    <property type="entry name" value="AB_hydrolase_1"/>
</dbReference>
<dbReference type="Proteomes" id="UP000034164">
    <property type="component" value="Unassembled WGS sequence"/>
</dbReference>
<proteinExistence type="predicted"/>
<name>A0A0G2J3V1_9EURO</name>
<organism evidence="2 3">
    <name type="scientific">[Emmonsia] crescens</name>
    <dbReference type="NCBI Taxonomy" id="73230"/>
    <lineage>
        <taxon>Eukaryota</taxon>
        <taxon>Fungi</taxon>
        <taxon>Dikarya</taxon>
        <taxon>Ascomycota</taxon>
        <taxon>Pezizomycotina</taxon>
        <taxon>Eurotiomycetes</taxon>
        <taxon>Eurotiomycetidae</taxon>
        <taxon>Onygenales</taxon>
        <taxon>Ajellomycetaceae</taxon>
        <taxon>Emergomyces</taxon>
    </lineage>
</organism>
<sequence>MKTITEKPSIVFLPGAWNGPEYFGDVTTQLNERGYEVQALHLLTAGLDPKSTPSDDIALVQKTTQALADEGKDVILVMHSYGGFVGSESAKGLLKKDRLAQGKAGGIVHLVYLAGLPGIEGEILVENVPEWVRFQTSRKWFMTFNEADRIEQGEWTTVENAKEIFYNDLPSSMVDELAAKLLPHAASIYTHPLAYAGYKYVPTTYLLCTQDQALPFKVQKAIVASAHGLMRTEICDAGHFCMLSMPERVTNVIINAAAILG</sequence>